<feature type="compositionally biased region" description="Low complexity" evidence="8">
    <location>
        <begin position="394"/>
        <end position="406"/>
    </location>
</feature>
<feature type="region of interest" description="Disordered" evidence="8">
    <location>
        <begin position="1"/>
        <end position="20"/>
    </location>
</feature>
<name>A0AAV2S6Y9_MEGNR</name>
<evidence type="ECO:0000256" key="5">
    <source>
        <dbReference type="ARBA" id="ARBA00023125"/>
    </source>
</evidence>
<keyword evidence="3" id="KW-0563">Paired box</keyword>
<keyword evidence="11" id="KW-1185">Reference proteome</keyword>
<feature type="region of interest" description="Disordered" evidence="8">
    <location>
        <begin position="283"/>
        <end position="447"/>
    </location>
</feature>
<evidence type="ECO:0000256" key="4">
    <source>
        <dbReference type="ARBA" id="ARBA00023015"/>
    </source>
</evidence>
<keyword evidence="6" id="KW-0804">Transcription</keyword>
<feature type="non-terminal residue" evidence="10">
    <location>
        <position position="1"/>
    </location>
</feature>
<evidence type="ECO:0000256" key="1">
    <source>
        <dbReference type="ARBA" id="ARBA00004123"/>
    </source>
</evidence>
<feature type="region of interest" description="Disordered" evidence="8">
    <location>
        <begin position="247"/>
        <end position="269"/>
    </location>
</feature>
<evidence type="ECO:0000256" key="7">
    <source>
        <dbReference type="ARBA" id="ARBA00023242"/>
    </source>
</evidence>
<feature type="compositionally biased region" description="Low complexity" evidence="8">
    <location>
        <begin position="418"/>
        <end position="447"/>
    </location>
</feature>
<keyword evidence="5" id="KW-0238">DNA-binding</keyword>
<gene>
    <name evidence="10" type="ORF">MNOR_LOCUS32549</name>
</gene>
<feature type="compositionally biased region" description="Pro residues" evidence="8">
    <location>
        <begin position="407"/>
        <end position="417"/>
    </location>
</feature>
<dbReference type="PROSITE" id="PS51057">
    <property type="entry name" value="PAIRED_2"/>
    <property type="match status" value="1"/>
</dbReference>
<evidence type="ECO:0000313" key="11">
    <source>
        <dbReference type="Proteomes" id="UP001497623"/>
    </source>
</evidence>
<dbReference type="PANTHER" id="PTHR45636:SF43">
    <property type="entry name" value="PAIRED BOX POX-NEURO PROTEIN"/>
    <property type="match status" value="1"/>
</dbReference>
<proteinExistence type="predicted"/>
<feature type="compositionally biased region" description="Basic and acidic residues" evidence="8">
    <location>
        <begin position="324"/>
        <end position="334"/>
    </location>
</feature>
<keyword evidence="7" id="KW-0539">Nucleus</keyword>
<dbReference type="GO" id="GO:0005634">
    <property type="term" value="C:nucleus"/>
    <property type="evidence" value="ECO:0007669"/>
    <property type="project" value="UniProtKB-SubCell"/>
</dbReference>
<comment type="subcellular location">
    <subcellularLocation>
        <location evidence="1">Nucleus</location>
    </subcellularLocation>
</comment>
<accession>A0AAV2S6Y9</accession>
<reference evidence="10 11" key="1">
    <citation type="submission" date="2024-05" db="EMBL/GenBank/DDBJ databases">
        <authorList>
            <person name="Wallberg A."/>
        </authorList>
    </citation>
    <scope>NUCLEOTIDE SEQUENCE [LARGE SCALE GENOMIC DNA]</scope>
</reference>
<dbReference type="SUPFAM" id="SSF46689">
    <property type="entry name" value="Homeodomain-like"/>
    <property type="match status" value="1"/>
</dbReference>
<dbReference type="InterPro" id="IPR036388">
    <property type="entry name" value="WH-like_DNA-bd_sf"/>
</dbReference>
<dbReference type="Pfam" id="PF00292">
    <property type="entry name" value="PAX"/>
    <property type="match status" value="1"/>
</dbReference>
<feature type="non-terminal residue" evidence="10">
    <location>
        <position position="447"/>
    </location>
</feature>
<dbReference type="InterPro" id="IPR001523">
    <property type="entry name" value="Paired_dom"/>
</dbReference>
<feature type="compositionally biased region" description="Polar residues" evidence="8">
    <location>
        <begin position="293"/>
        <end position="309"/>
    </location>
</feature>
<feature type="domain" description="Paired" evidence="9">
    <location>
        <begin position="1"/>
        <end position="74"/>
    </location>
</feature>
<dbReference type="InterPro" id="IPR043565">
    <property type="entry name" value="PAX_fam"/>
</dbReference>
<evidence type="ECO:0000256" key="6">
    <source>
        <dbReference type="ARBA" id="ARBA00023163"/>
    </source>
</evidence>
<evidence type="ECO:0000256" key="8">
    <source>
        <dbReference type="SAM" id="MobiDB-lite"/>
    </source>
</evidence>
<keyword evidence="2" id="KW-0217">Developmental protein</keyword>
<dbReference type="PANTHER" id="PTHR45636">
    <property type="entry name" value="PAIRED BOX PROTEIN PAX-6-RELATED-RELATED"/>
    <property type="match status" value="1"/>
</dbReference>
<dbReference type="Proteomes" id="UP001497623">
    <property type="component" value="Unassembled WGS sequence"/>
</dbReference>
<dbReference type="GO" id="GO:0000978">
    <property type="term" value="F:RNA polymerase II cis-regulatory region sequence-specific DNA binding"/>
    <property type="evidence" value="ECO:0007669"/>
    <property type="project" value="TreeGrafter"/>
</dbReference>
<dbReference type="AlphaFoldDB" id="A0AAV2S6Y9"/>
<evidence type="ECO:0000313" key="10">
    <source>
        <dbReference type="EMBL" id="CAL4160791.1"/>
    </source>
</evidence>
<dbReference type="SMART" id="SM00351">
    <property type="entry name" value="PAX"/>
    <property type="match status" value="1"/>
</dbReference>
<evidence type="ECO:0000256" key="2">
    <source>
        <dbReference type="ARBA" id="ARBA00022473"/>
    </source>
</evidence>
<comment type="caution">
    <text evidence="10">The sequence shown here is derived from an EMBL/GenBank/DDBJ whole genome shotgun (WGS) entry which is preliminary data.</text>
</comment>
<dbReference type="Gene3D" id="1.10.10.10">
    <property type="entry name" value="Winged helix-like DNA-binding domain superfamily/Winged helix DNA-binding domain"/>
    <property type="match status" value="1"/>
</dbReference>
<feature type="region of interest" description="Disordered" evidence="8">
    <location>
        <begin position="189"/>
        <end position="219"/>
    </location>
</feature>
<organism evidence="10 11">
    <name type="scientific">Meganyctiphanes norvegica</name>
    <name type="common">Northern krill</name>
    <name type="synonym">Thysanopoda norvegica</name>
    <dbReference type="NCBI Taxonomy" id="48144"/>
    <lineage>
        <taxon>Eukaryota</taxon>
        <taxon>Metazoa</taxon>
        <taxon>Ecdysozoa</taxon>
        <taxon>Arthropoda</taxon>
        <taxon>Crustacea</taxon>
        <taxon>Multicrustacea</taxon>
        <taxon>Malacostraca</taxon>
        <taxon>Eumalacostraca</taxon>
        <taxon>Eucarida</taxon>
        <taxon>Euphausiacea</taxon>
        <taxon>Euphausiidae</taxon>
        <taxon>Meganyctiphanes</taxon>
    </lineage>
</organism>
<evidence type="ECO:0000256" key="3">
    <source>
        <dbReference type="ARBA" id="ARBA00022724"/>
    </source>
</evidence>
<protein>
    <recommendedName>
        <fullName evidence="9">Paired domain-containing protein</fullName>
    </recommendedName>
</protein>
<feature type="compositionally biased region" description="Polar residues" evidence="8">
    <location>
        <begin position="337"/>
        <end position="350"/>
    </location>
</feature>
<keyword evidence="4" id="KW-0805">Transcription regulation</keyword>
<feature type="compositionally biased region" description="Low complexity" evidence="8">
    <location>
        <begin position="7"/>
        <end position="20"/>
    </location>
</feature>
<dbReference type="FunFam" id="1.10.10.10:FF:000003">
    <property type="entry name" value="Paired box protein Pax-6"/>
    <property type="match status" value="1"/>
</dbReference>
<evidence type="ECO:0000259" key="9">
    <source>
        <dbReference type="PROSITE" id="PS51057"/>
    </source>
</evidence>
<dbReference type="GO" id="GO:0000981">
    <property type="term" value="F:DNA-binding transcription factor activity, RNA polymerase II-specific"/>
    <property type="evidence" value="ECO:0007669"/>
    <property type="project" value="TreeGrafter"/>
</dbReference>
<sequence>TRFYETGSIKPGSIGGSKPKQVATPTVVKKILRLKQENPGMFAWEIREQLAHQRVCDPSTLPSVSSINRILRNSGLWSPQEVGGGGVHQGVAAASAAAAAAHHSHGQVAAAAGASAAAAAAAVAAYAQGPPYYVSSLYHGSMGSSSNTAEPPTSTVNALALASLMQPSLPMLPYAAAAAAAAAASLPYQQATAHPSPGPSNNHGHHHHRPHPLLQFRNNDLHNNGARQQINWSPQVRPRGRAFTVEELLKDRSPTRPSSPDSNFGSQNQQQFPVIVSTLYGAKGPISPKQHVSPATQEPPSQLVKTSSTLKRERPSSPFQCNRSVDKTEPHPICDKPSSSQRTMATTSIGGRNEEESNCYIPKRSHLNFSSDIQEEYKQMEASSSQPPTLNQASSTTPSSPHRTSPSLPPIPSPIEPLSPIISPTPNKFFKSISPCRSPSPSSSSLT</sequence>
<feature type="compositionally biased region" description="Polar residues" evidence="8">
    <location>
        <begin position="381"/>
        <end position="393"/>
    </location>
</feature>
<dbReference type="InterPro" id="IPR009057">
    <property type="entry name" value="Homeodomain-like_sf"/>
</dbReference>
<dbReference type="EMBL" id="CAXKWB010044512">
    <property type="protein sequence ID" value="CAL4160791.1"/>
    <property type="molecule type" value="Genomic_DNA"/>
</dbReference>